<name>A0A367FNJ9_9ACTN</name>
<dbReference type="AlphaFoldDB" id="A0A367FNJ9"/>
<feature type="region of interest" description="Disordered" evidence="1">
    <location>
        <begin position="31"/>
        <end position="68"/>
    </location>
</feature>
<reference evidence="2 3" key="1">
    <citation type="submission" date="2018-06" db="EMBL/GenBank/DDBJ databases">
        <title>Sphaerisporangium craniellae sp. nov., isolated from a marine sponge in the South China Sea.</title>
        <authorList>
            <person name="Li L."/>
        </authorList>
    </citation>
    <scope>NUCLEOTIDE SEQUENCE [LARGE SCALE GENOMIC DNA]</scope>
    <source>
        <strain evidence="2 3">CCTCC AA 208026</strain>
    </source>
</reference>
<proteinExistence type="predicted"/>
<dbReference type="OrthoDB" id="3215293at2"/>
<dbReference type="RefSeq" id="WP_114028790.1">
    <property type="nucleotide sequence ID" value="NZ_QOIL01000005.1"/>
</dbReference>
<keyword evidence="3" id="KW-1185">Reference proteome</keyword>
<sequence>MNADHRMALLGAALLGFVVIGVMACAAPVPSGGDAPRPAGTPDAPQPPGGETTDPSTGAATAPTGPQELGSLASAIETLLSHRFPDLYAGVALDQAGNQVIVYRRPSAELDAALRERFGTAAIKLRDAPHSARELQAIARRVTDDVAYWARHGIPITTVAARFDGTAVEVGTTEVAKAARDLPKRYGKAPLRIVKEEPPTLLTPSAG</sequence>
<protein>
    <submittedName>
        <fullName evidence="2">Uncharacterized protein</fullName>
    </submittedName>
</protein>
<evidence type="ECO:0000313" key="3">
    <source>
        <dbReference type="Proteomes" id="UP000253094"/>
    </source>
</evidence>
<organism evidence="2 3">
    <name type="scientific">Sphaerisporangium album</name>
    <dbReference type="NCBI Taxonomy" id="509200"/>
    <lineage>
        <taxon>Bacteria</taxon>
        <taxon>Bacillati</taxon>
        <taxon>Actinomycetota</taxon>
        <taxon>Actinomycetes</taxon>
        <taxon>Streptosporangiales</taxon>
        <taxon>Streptosporangiaceae</taxon>
        <taxon>Sphaerisporangium</taxon>
    </lineage>
</organism>
<gene>
    <name evidence="2" type="ORF">DQ384_11950</name>
</gene>
<evidence type="ECO:0000256" key="1">
    <source>
        <dbReference type="SAM" id="MobiDB-lite"/>
    </source>
</evidence>
<dbReference type="EMBL" id="QOIL01000005">
    <property type="protein sequence ID" value="RCG31412.1"/>
    <property type="molecule type" value="Genomic_DNA"/>
</dbReference>
<accession>A0A367FNJ9</accession>
<evidence type="ECO:0000313" key="2">
    <source>
        <dbReference type="EMBL" id="RCG31412.1"/>
    </source>
</evidence>
<dbReference type="PROSITE" id="PS51257">
    <property type="entry name" value="PROKAR_LIPOPROTEIN"/>
    <property type="match status" value="1"/>
</dbReference>
<comment type="caution">
    <text evidence="2">The sequence shown here is derived from an EMBL/GenBank/DDBJ whole genome shotgun (WGS) entry which is preliminary data.</text>
</comment>
<dbReference type="Proteomes" id="UP000253094">
    <property type="component" value="Unassembled WGS sequence"/>
</dbReference>